<evidence type="ECO:0000256" key="1">
    <source>
        <dbReference type="SAM" id="Coils"/>
    </source>
</evidence>
<organism evidence="2 3">
    <name type="scientific">Polaribacter pectinis</name>
    <dbReference type="NCBI Taxonomy" id="2738844"/>
    <lineage>
        <taxon>Bacteria</taxon>
        <taxon>Pseudomonadati</taxon>
        <taxon>Bacteroidota</taxon>
        <taxon>Flavobacteriia</taxon>
        <taxon>Flavobacteriales</taxon>
        <taxon>Flavobacteriaceae</taxon>
    </lineage>
</organism>
<sequence>MIKCIVKNDMYEVDIFDEETNTPTNTVIVDRCKWSRLYNDYELHNGVVVNLKGRYKESGLKRLVFNFKGVILKEVVTRNFQSYADYLNMFHNMEQEELEKLILKAQNETKTILEEEIEELKLQKIALEEELETYLEIQQKREEINELIKKLDC</sequence>
<dbReference type="EMBL" id="CP060695">
    <property type="protein sequence ID" value="QNM84592.1"/>
    <property type="molecule type" value="Genomic_DNA"/>
</dbReference>
<evidence type="ECO:0000313" key="2">
    <source>
        <dbReference type="EMBL" id="QNM84592.1"/>
    </source>
</evidence>
<feature type="coiled-coil region" evidence="1">
    <location>
        <begin position="95"/>
        <end position="147"/>
    </location>
</feature>
<evidence type="ECO:0000313" key="3">
    <source>
        <dbReference type="Proteomes" id="UP000515808"/>
    </source>
</evidence>
<reference evidence="2 3" key="1">
    <citation type="submission" date="2020-08" db="EMBL/GenBank/DDBJ databases">
        <title>Polaribacter sp. L12M9 isolated from gut of the Korean scallop.</title>
        <authorList>
            <person name="Jeong Y.S."/>
        </authorList>
    </citation>
    <scope>NUCLEOTIDE SEQUENCE [LARGE SCALE GENOMIC DNA]</scope>
    <source>
        <strain evidence="2 3">L12M9</strain>
    </source>
</reference>
<gene>
    <name evidence="2" type="ORF">H9W90_10325</name>
</gene>
<dbReference type="KEGG" id="ppec:H9W90_10325"/>
<proteinExistence type="predicted"/>
<keyword evidence="3" id="KW-1185">Reference proteome</keyword>
<protein>
    <submittedName>
        <fullName evidence="2">Uncharacterized protein</fullName>
    </submittedName>
</protein>
<accession>A0A7G9L7J3</accession>
<dbReference type="RefSeq" id="WP_187481521.1">
    <property type="nucleotide sequence ID" value="NZ_CP060695.1"/>
</dbReference>
<keyword evidence="1" id="KW-0175">Coiled coil</keyword>
<dbReference type="AlphaFoldDB" id="A0A7G9L7J3"/>
<dbReference type="Proteomes" id="UP000515808">
    <property type="component" value="Chromosome"/>
</dbReference>
<name>A0A7G9L7J3_9FLAO</name>